<reference evidence="1 2" key="1">
    <citation type="journal article" date="2022" name="New Phytol.">
        <title>Ecological generalism drives hyperdiversity of secondary metabolite gene clusters in xylarialean endophytes.</title>
        <authorList>
            <person name="Franco M.E.E."/>
            <person name="Wisecaver J.H."/>
            <person name="Arnold A.E."/>
            <person name="Ju Y.M."/>
            <person name="Slot J.C."/>
            <person name="Ahrendt S."/>
            <person name="Moore L.P."/>
            <person name="Eastman K.E."/>
            <person name="Scott K."/>
            <person name="Konkel Z."/>
            <person name="Mondo S.J."/>
            <person name="Kuo A."/>
            <person name="Hayes R.D."/>
            <person name="Haridas S."/>
            <person name="Andreopoulos B."/>
            <person name="Riley R."/>
            <person name="LaButti K."/>
            <person name="Pangilinan J."/>
            <person name="Lipzen A."/>
            <person name="Amirebrahimi M."/>
            <person name="Yan J."/>
            <person name="Adam C."/>
            <person name="Keymanesh K."/>
            <person name="Ng V."/>
            <person name="Louie K."/>
            <person name="Northen T."/>
            <person name="Drula E."/>
            <person name="Henrissat B."/>
            <person name="Hsieh H.M."/>
            <person name="Youens-Clark K."/>
            <person name="Lutzoni F."/>
            <person name="Miadlikowska J."/>
            <person name="Eastwood D.C."/>
            <person name="Hamelin R.C."/>
            <person name="Grigoriev I.V."/>
            <person name="U'Ren J.M."/>
        </authorList>
    </citation>
    <scope>NUCLEOTIDE SEQUENCE [LARGE SCALE GENOMIC DNA]</scope>
    <source>
        <strain evidence="1 2">ER1909</strain>
    </source>
</reference>
<sequence>MSNDHRSRRSRTHNQPTSSHIRECRQYRAAAPGSPCICSNVYTSSQVDYGDSTGQASYNIDTYASSGTGDNSVAVAQHETNTVADSVSTIGYQSNRTYHDTAVFDPPAHNHPFYYGTPSEDDDGVGAATYAPSFANRHSYPSNNSFDSYPDAEQASPYSQTPTSTGLTPYPPNSSYPAFALDSGVSHTLAQANYMSPNAADVVPTTSSPLGVEEWNEDSSMEADTPSGQMSTPDHRYDRARAGSGDSGDSSISTQVFQGSAVGLTGQIYRGDTQDRFEMERDRLDQYIGNEEAPWTSENPYGYDASTGNEDMNHDQEDEPTW</sequence>
<dbReference type="Proteomes" id="UP001497680">
    <property type="component" value="Unassembled WGS sequence"/>
</dbReference>
<comment type="caution">
    <text evidence="1">The sequence shown here is derived from an EMBL/GenBank/DDBJ whole genome shotgun (WGS) entry which is preliminary data.</text>
</comment>
<evidence type="ECO:0000313" key="1">
    <source>
        <dbReference type="EMBL" id="KAI6089111.1"/>
    </source>
</evidence>
<protein>
    <submittedName>
        <fullName evidence="1">Uncharacterized protein</fullName>
    </submittedName>
</protein>
<accession>A0ACC0D8Y6</accession>
<dbReference type="EMBL" id="MU394297">
    <property type="protein sequence ID" value="KAI6089111.1"/>
    <property type="molecule type" value="Genomic_DNA"/>
</dbReference>
<name>A0ACC0D8Y6_9PEZI</name>
<gene>
    <name evidence="1" type="ORF">F4821DRAFT_257259</name>
</gene>
<evidence type="ECO:0000313" key="2">
    <source>
        <dbReference type="Proteomes" id="UP001497680"/>
    </source>
</evidence>
<organism evidence="1 2">
    <name type="scientific">Hypoxylon rubiginosum</name>
    <dbReference type="NCBI Taxonomy" id="110542"/>
    <lineage>
        <taxon>Eukaryota</taxon>
        <taxon>Fungi</taxon>
        <taxon>Dikarya</taxon>
        <taxon>Ascomycota</taxon>
        <taxon>Pezizomycotina</taxon>
        <taxon>Sordariomycetes</taxon>
        <taxon>Xylariomycetidae</taxon>
        <taxon>Xylariales</taxon>
        <taxon>Hypoxylaceae</taxon>
        <taxon>Hypoxylon</taxon>
    </lineage>
</organism>
<proteinExistence type="predicted"/>
<keyword evidence="2" id="KW-1185">Reference proteome</keyword>